<evidence type="ECO:0000256" key="6">
    <source>
        <dbReference type="ARBA" id="ARBA00023163"/>
    </source>
</evidence>
<organism evidence="9 10">
    <name type="scientific">Platanthera zijinensis</name>
    <dbReference type="NCBI Taxonomy" id="2320716"/>
    <lineage>
        <taxon>Eukaryota</taxon>
        <taxon>Viridiplantae</taxon>
        <taxon>Streptophyta</taxon>
        <taxon>Embryophyta</taxon>
        <taxon>Tracheophyta</taxon>
        <taxon>Spermatophyta</taxon>
        <taxon>Magnoliopsida</taxon>
        <taxon>Liliopsida</taxon>
        <taxon>Asparagales</taxon>
        <taxon>Orchidaceae</taxon>
        <taxon>Orchidoideae</taxon>
        <taxon>Orchideae</taxon>
        <taxon>Orchidinae</taxon>
        <taxon>Platanthera</taxon>
    </lineage>
</organism>
<proteinExistence type="inferred from homology"/>
<dbReference type="EC" id="2.7.7.6" evidence="2"/>
<keyword evidence="10" id="KW-1185">Reference proteome</keyword>
<comment type="similarity">
    <text evidence="1">Belongs to the RNA polymerase beta chain family.</text>
</comment>
<evidence type="ECO:0000256" key="1">
    <source>
        <dbReference type="ARBA" id="ARBA00006835"/>
    </source>
</evidence>
<evidence type="ECO:0000256" key="5">
    <source>
        <dbReference type="ARBA" id="ARBA00022695"/>
    </source>
</evidence>
<comment type="catalytic activity">
    <reaction evidence="7">
        <text>RNA(n) + a ribonucleoside 5'-triphosphate = RNA(n+1) + diphosphate</text>
        <dbReference type="Rhea" id="RHEA:21248"/>
        <dbReference type="Rhea" id="RHEA-COMP:14527"/>
        <dbReference type="Rhea" id="RHEA-COMP:17342"/>
        <dbReference type="ChEBI" id="CHEBI:33019"/>
        <dbReference type="ChEBI" id="CHEBI:61557"/>
        <dbReference type="ChEBI" id="CHEBI:140395"/>
        <dbReference type="EC" id="2.7.7.6"/>
    </reaction>
</comment>
<protein>
    <recommendedName>
        <fullName evidence="2">DNA-directed RNA polymerase</fullName>
        <ecNumber evidence="2">2.7.7.6</ecNumber>
    </recommendedName>
</protein>
<name>A0AAP0BFK1_9ASPA</name>
<dbReference type="InterPro" id="IPR015712">
    <property type="entry name" value="DNA-dir_RNA_pol_su2"/>
</dbReference>
<dbReference type="PANTHER" id="PTHR20856">
    <property type="entry name" value="DNA-DIRECTED RNA POLYMERASE I SUBUNIT 2"/>
    <property type="match status" value="1"/>
</dbReference>
<sequence length="111" mass="12946">MFVTLKFSCLSRMIKRKKDPIKRKFYFGVLSTIFLCRGDPVFSESLCKELQKKFFQQRCELGKIGRKNMNRMLNLDISQNNTFLLPRDLLAAVDHLIGMKLGIGNIRRTSK</sequence>
<evidence type="ECO:0000256" key="2">
    <source>
        <dbReference type="ARBA" id="ARBA00012418"/>
    </source>
</evidence>
<keyword evidence="6" id="KW-0804">Transcription</keyword>
<keyword evidence="5" id="KW-0548">Nucleotidyltransferase</keyword>
<gene>
    <name evidence="9" type="primary">rpoB</name>
    <name evidence="9" type="ORF">KSP39_PZI012712</name>
</gene>
<evidence type="ECO:0000313" key="9">
    <source>
        <dbReference type="EMBL" id="KAK8937238.1"/>
    </source>
</evidence>
<dbReference type="GO" id="GO:0006351">
    <property type="term" value="P:DNA-templated transcription"/>
    <property type="evidence" value="ECO:0007669"/>
    <property type="project" value="InterPro"/>
</dbReference>
<dbReference type="Pfam" id="PF04561">
    <property type="entry name" value="RNA_pol_Rpb2_2"/>
    <property type="match status" value="1"/>
</dbReference>
<dbReference type="GO" id="GO:0000428">
    <property type="term" value="C:DNA-directed RNA polymerase complex"/>
    <property type="evidence" value="ECO:0007669"/>
    <property type="project" value="UniProtKB-KW"/>
</dbReference>
<dbReference type="EMBL" id="JBBWWQ010000010">
    <property type="protein sequence ID" value="KAK8937238.1"/>
    <property type="molecule type" value="Genomic_DNA"/>
</dbReference>
<keyword evidence="3 9" id="KW-0240">DNA-directed RNA polymerase</keyword>
<dbReference type="GO" id="GO:0032549">
    <property type="term" value="F:ribonucleoside binding"/>
    <property type="evidence" value="ECO:0007669"/>
    <property type="project" value="InterPro"/>
</dbReference>
<evidence type="ECO:0000256" key="7">
    <source>
        <dbReference type="ARBA" id="ARBA00048552"/>
    </source>
</evidence>
<dbReference type="GO" id="GO:0003677">
    <property type="term" value="F:DNA binding"/>
    <property type="evidence" value="ECO:0007669"/>
    <property type="project" value="InterPro"/>
</dbReference>
<dbReference type="AlphaFoldDB" id="A0AAP0BFK1"/>
<dbReference type="InterPro" id="IPR007642">
    <property type="entry name" value="RNA_pol_Rpb2_2"/>
</dbReference>
<dbReference type="GO" id="GO:0003899">
    <property type="term" value="F:DNA-directed RNA polymerase activity"/>
    <property type="evidence" value="ECO:0007669"/>
    <property type="project" value="UniProtKB-EC"/>
</dbReference>
<evidence type="ECO:0000256" key="4">
    <source>
        <dbReference type="ARBA" id="ARBA00022679"/>
    </source>
</evidence>
<dbReference type="InterPro" id="IPR037034">
    <property type="entry name" value="RNA_pol_Rpb2_2_sf"/>
</dbReference>
<feature type="domain" description="RNA polymerase Rpb2" evidence="8">
    <location>
        <begin position="26"/>
        <end position="105"/>
    </location>
</feature>
<dbReference type="Gene3D" id="3.90.1110.10">
    <property type="entry name" value="RNA polymerase Rpb2, domain 2"/>
    <property type="match status" value="1"/>
</dbReference>
<keyword evidence="4" id="KW-0808">Transferase</keyword>
<evidence type="ECO:0000259" key="8">
    <source>
        <dbReference type="Pfam" id="PF04561"/>
    </source>
</evidence>
<reference evidence="9 10" key="1">
    <citation type="journal article" date="2022" name="Nat. Plants">
        <title>Genomes of leafy and leafless Platanthera orchids illuminate the evolution of mycoheterotrophy.</title>
        <authorList>
            <person name="Li M.H."/>
            <person name="Liu K.W."/>
            <person name="Li Z."/>
            <person name="Lu H.C."/>
            <person name="Ye Q.L."/>
            <person name="Zhang D."/>
            <person name="Wang J.Y."/>
            <person name="Li Y.F."/>
            <person name="Zhong Z.M."/>
            <person name="Liu X."/>
            <person name="Yu X."/>
            <person name="Liu D.K."/>
            <person name="Tu X.D."/>
            <person name="Liu B."/>
            <person name="Hao Y."/>
            <person name="Liao X.Y."/>
            <person name="Jiang Y.T."/>
            <person name="Sun W.H."/>
            <person name="Chen J."/>
            <person name="Chen Y.Q."/>
            <person name="Ai Y."/>
            <person name="Zhai J.W."/>
            <person name="Wu S.S."/>
            <person name="Zhou Z."/>
            <person name="Hsiao Y.Y."/>
            <person name="Wu W.L."/>
            <person name="Chen Y.Y."/>
            <person name="Lin Y.F."/>
            <person name="Hsu J.L."/>
            <person name="Li C.Y."/>
            <person name="Wang Z.W."/>
            <person name="Zhao X."/>
            <person name="Zhong W.Y."/>
            <person name="Ma X.K."/>
            <person name="Ma L."/>
            <person name="Huang J."/>
            <person name="Chen G.Z."/>
            <person name="Huang M.Z."/>
            <person name="Huang L."/>
            <person name="Peng D.H."/>
            <person name="Luo Y.B."/>
            <person name="Zou S.Q."/>
            <person name="Chen S.P."/>
            <person name="Lan S."/>
            <person name="Tsai W.C."/>
            <person name="Van de Peer Y."/>
            <person name="Liu Z.J."/>
        </authorList>
    </citation>
    <scope>NUCLEOTIDE SEQUENCE [LARGE SCALE GENOMIC DNA]</scope>
    <source>
        <strain evidence="9">Lor287</strain>
    </source>
</reference>
<evidence type="ECO:0000313" key="10">
    <source>
        <dbReference type="Proteomes" id="UP001418222"/>
    </source>
</evidence>
<comment type="caution">
    <text evidence="9">The sequence shown here is derived from an EMBL/GenBank/DDBJ whole genome shotgun (WGS) entry which is preliminary data.</text>
</comment>
<dbReference type="Proteomes" id="UP001418222">
    <property type="component" value="Unassembled WGS sequence"/>
</dbReference>
<dbReference type="SUPFAM" id="SSF64484">
    <property type="entry name" value="beta and beta-prime subunits of DNA dependent RNA-polymerase"/>
    <property type="match status" value="1"/>
</dbReference>
<accession>A0AAP0BFK1</accession>
<evidence type="ECO:0000256" key="3">
    <source>
        <dbReference type="ARBA" id="ARBA00022478"/>
    </source>
</evidence>